<dbReference type="EMBL" id="SGWQ01000001">
    <property type="protein sequence ID" value="RZS44191.1"/>
    <property type="molecule type" value="Genomic_DNA"/>
</dbReference>
<dbReference type="Proteomes" id="UP000294257">
    <property type="component" value="Unassembled WGS sequence"/>
</dbReference>
<feature type="compositionally biased region" description="Low complexity" evidence="1">
    <location>
        <begin position="113"/>
        <end position="124"/>
    </location>
</feature>
<dbReference type="Pfam" id="PF02575">
    <property type="entry name" value="YbaB_DNA_bd"/>
    <property type="match status" value="1"/>
</dbReference>
<organism evidence="2 3">
    <name type="scientific">Herbihabitans rhizosphaerae</name>
    <dbReference type="NCBI Taxonomy" id="1872711"/>
    <lineage>
        <taxon>Bacteria</taxon>
        <taxon>Bacillati</taxon>
        <taxon>Actinomycetota</taxon>
        <taxon>Actinomycetes</taxon>
        <taxon>Pseudonocardiales</taxon>
        <taxon>Pseudonocardiaceae</taxon>
        <taxon>Herbihabitans</taxon>
    </lineage>
</organism>
<dbReference type="InterPro" id="IPR036894">
    <property type="entry name" value="YbaB-like_sf"/>
</dbReference>
<sequence length="146" mass="15842">MSAPQSPNELERRSMRLLARAEARDKAFVEAEQRIGAVSGEASSLDGSVRATVDPWGTLTALRLDDRTARLPRASLSDVIVEVVRQAAEKARTEVRSVHKGLEDAGFTKRLPLDALGPAPAAEPDVPRRRATGGDEPSAVFDEQNW</sequence>
<dbReference type="AlphaFoldDB" id="A0A4Q7L6H3"/>
<gene>
    <name evidence="2" type="ORF">EV193_10166</name>
</gene>
<feature type="region of interest" description="Disordered" evidence="1">
    <location>
        <begin position="109"/>
        <end position="146"/>
    </location>
</feature>
<dbReference type="Gene3D" id="3.30.1310.10">
    <property type="entry name" value="Nucleoid-associated protein YbaB-like domain"/>
    <property type="match status" value="1"/>
</dbReference>
<name>A0A4Q7L6H3_9PSEU</name>
<keyword evidence="3" id="KW-1185">Reference proteome</keyword>
<proteinExistence type="predicted"/>
<protein>
    <submittedName>
        <fullName evidence="2">YbaB/EbfC DNA-binding family protein</fullName>
    </submittedName>
</protein>
<comment type="caution">
    <text evidence="2">The sequence shown here is derived from an EMBL/GenBank/DDBJ whole genome shotgun (WGS) entry which is preliminary data.</text>
</comment>
<dbReference type="InterPro" id="IPR004401">
    <property type="entry name" value="YbaB/EbfC"/>
</dbReference>
<dbReference type="GO" id="GO:0003677">
    <property type="term" value="F:DNA binding"/>
    <property type="evidence" value="ECO:0007669"/>
    <property type="project" value="UniProtKB-KW"/>
</dbReference>
<evidence type="ECO:0000313" key="3">
    <source>
        <dbReference type="Proteomes" id="UP000294257"/>
    </source>
</evidence>
<accession>A0A4Q7L6H3</accession>
<dbReference type="SUPFAM" id="SSF82607">
    <property type="entry name" value="YbaB-like"/>
    <property type="match status" value="1"/>
</dbReference>
<evidence type="ECO:0000256" key="1">
    <source>
        <dbReference type="SAM" id="MobiDB-lite"/>
    </source>
</evidence>
<reference evidence="2 3" key="1">
    <citation type="submission" date="2019-02" db="EMBL/GenBank/DDBJ databases">
        <title>Genomic Encyclopedia of Type Strains, Phase IV (KMG-IV): sequencing the most valuable type-strain genomes for metagenomic binning, comparative biology and taxonomic classification.</title>
        <authorList>
            <person name="Goeker M."/>
        </authorList>
    </citation>
    <scope>NUCLEOTIDE SEQUENCE [LARGE SCALE GENOMIC DNA]</scope>
    <source>
        <strain evidence="2 3">DSM 101727</strain>
    </source>
</reference>
<keyword evidence="2" id="KW-0238">DNA-binding</keyword>
<dbReference type="RefSeq" id="WP_130341910.1">
    <property type="nucleotide sequence ID" value="NZ_SGWQ01000001.1"/>
</dbReference>
<evidence type="ECO:0000313" key="2">
    <source>
        <dbReference type="EMBL" id="RZS44191.1"/>
    </source>
</evidence>